<dbReference type="SUPFAM" id="SSF53756">
    <property type="entry name" value="UDP-Glycosyltransferase/glycogen phosphorylase"/>
    <property type="match status" value="1"/>
</dbReference>
<protein>
    <submittedName>
        <fullName evidence="4">Glycosyl transferase family 1</fullName>
    </submittedName>
</protein>
<organism evidence="4 5">
    <name type="scientific">Methanofollis fontis</name>
    <dbReference type="NCBI Taxonomy" id="2052832"/>
    <lineage>
        <taxon>Archaea</taxon>
        <taxon>Methanobacteriati</taxon>
        <taxon>Methanobacteriota</taxon>
        <taxon>Stenosarchaea group</taxon>
        <taxon>Methanomicrobia</taxon>
        <taxon>Methanomicrobiales</taxon>
        <taxon>Methanomicrobiaceae</taxon>
        <taxon>Methanofollis</taxon>
    </lineage>
</organism>
<name>A0A483CTM7_9EURY</name>
<evidence type="ECO:0000313" key="4">
    <source>
        <dbReference type="EMBL" id="TAJ44743.1"/>
    </source>
</evidence>
<accession>A0A483CTM7</accession>
<sequence>MKVNFFVEDMLFFKYIGCSTLARMLCRKLRENGYLDLSWNSLSHDHDLVHYHTFGPLALMNKRYSRGVKILTAHSTPRLNEGNLAFSETVNHFYPGIYQGFDHIITISGPNEREVREMAPEVPTTLIPNGVDRNRFRPDAEKRASFRRHYGIGEEERVVLTVAQQTPRKGIYDFIELSKEHPDIRFVWVGGFPYGSFSKDYRRIEEEKSGCGTNVVFTGFVEDITAAYCSADLFFMPSFAEGLPMVILESMASGIPVLARTIPEFIENFDGAALFFENLDQAGAIVEDEPLIRQHAALSRPFTERFDIGRVADLHVHLYQELIP</sequence>
<dbReference type="EMBL" id="PGCL01000002">
    <property type="protein sequence ID" value="TAJ44743.1"/>
    <property type="molecule type" value="Genomic_DNA"/>
</dbReference>
<comment type="caution">
    <text evidence="4">The sequence shown here is derived from an EMBL/GenBank/DDBJ whole genome shotgun (WGS) entry which is preliminary data.</text>
</comment>
<feature type="domain" description="Glycosyl transferase family 1" evidence="2">
    <location>
        <begin position="145"/>
        <end position="263"/>
    </location>
</feature>
<evidence type="ECO:0000313" key="5">
    <source>
        <dbReference type="Proteomes" id="UP000292580"/>
    </source>
</evidence>
<keyword evidence="1 4" id="KW-0808">Transferase</keyword>
<dbReference type="AlphaFoldDB" id="A0A483CTM7"/>
<dbReference type="RefSeq" id="WP_130646542.1">
    <property type="nucleotide sequence ID" value="NZ_PGCL01000002.1"/>
</dbReference>
<dbReference type="OrthoDB" id="17979at2157"/>
<dbReference type="InterPro" id="IPR001296">
    <property type="entry name" value="Glyco_trans_1"/>
</dbReference>
<gene>
    <name evidence="4" type="ORF">CUJ86_05440</name>
</gene>
<dbReference type="InterPro" id="IPR028098">
    <property type="entry name" value="Glyco_trans_4-like_N"/>
</dbReference>
<keyword evidence="5" id="KW-1185">Reference proteome</keyword>
<proteinExistence type="predicted"/>
<feature type="domain" description="Glycosyltransferase subfamily 4-like N-terminal" evidence="3">
    <location>
        <begin position="44"/>
        <end position="135"/>
    </location>
</feature>
<dbReference type="Proteomes" id="UP000292580">
    <property type="component" value="Unassembled WGS sequence"/>
</dbReference>
<dbReference type="Gene3D" id="3.40.50.2000">
    <property type="entry name" value="Glycogen Phosphorylase B"/>
    <property type="match status" value="2"/>
</dbReference>
<evidence type="ECO:0000259" key="2">
    <source>
        <dbReference type="Pfam" id="PF00534"/>
    </source>
</evidence>
<dbReference type="Pfam" id="PF00534">
    <property type="entry name" value="Glycos_transf_1"/>
    <property type="match status" value="1"/>
</dbReference>
<dbReference type="PANTHER" id="PTHR46401">
    <property type="entry name" value="GLYCOSYLTRANSFERASE WBBK-RELATED"/>
    <property type="match status" value="1"/>
</dbReference>
<dbReference type="CDD" id="cd03801">
    <property type="entry name" value="GT4_PimA-like"/>
    <property type="match status" value="1"/>
</dbReference>
<dbReference type="PANTHER" id="PTHR46401:SF2">
    <property type="entry name" value="GLYCOSYLTRANSFERASE WBBK-RELATED"/>
    <property type="match status" value="1"/>
</dbReference>
<dbReference type="Pfam" id="PF13439">
    <property type="entry name" value="Glyco_transf_4"/>
    <property type="match status" value="1"/>
</dbReference>
<evidence type="ECO:0000259" key="3">
    <source>
        <dbReference type="Pfam" id="PF13439"/>
    </source>
</evidence>
<evidence type="ECO:0000256" key="1">
    <source>
        <dbReference type="ARBA" id="ARBA00022679"/>
    </source>
</evidence>
<dbReference type="GO" id="GO:0016757">
    <property type="term" value="F:glycosyltransferase activity"/>
    <property type="evidence" value="ECO:0007669"/>
    <property type="project" value="TreeGrafter"/>
</dbReference>
<reference evidence="4 5" key="1">
    <citation type="submission" date="2017-11" db="EMBL/GenBank/DDBJ databases">
        <title>Isolation and Characterization of Methanofollis Species from Methane Seep Offshore SW Taiwan.</title>
        <authorList>
            <person name="Teng N.-H."/>
            <person name="Lai M.-C."/>
            <person name="Chen S.-C."/>
        </authorList>
    </citation>
    <scope>NUCLEOTIDE SEQUENCE [LARGE SCALE GENOMIC DNA]</scope>
    <source>
        <strain evidence="4 5">FWC-SCC2</strain>
    </source>
</reference>